<evidence type="ECO:0000313" key="10">
    <source>
        <dbReference type="Proteomes" id="UP001060414"/>
    </source>
</evidence>
<protein>
    <recommendedName>
        <fullName evidence="5">Exodeoxyribonuclease 7 large subunit</fullName>
        <ecNumber evidence="5">3.1.11.6</ecNumber>
    </recommendedName>
    <alternativeName>
        <fullName evidence="5">Exodeoxyribonuclease VII large subunit</fullName>
        <shortName evidence="5">Exonuclease VII large subunit</shortName>
    </alternativeName>
</protein>
<dbReference type="NCBIfam" id="TIGR00237">
    <property type="entry name" value="xseA"/>
    <property type="match status" value="1"/>
</dbReference>
<evidence type="ECO:0000259" key="7">
    <source>
        <dbReference type="Pfam" id="PF02601"/>
    </source>
</evidence>
<comment type="similarity">
    <text evidence="5 6">Belongs to the XseA family.</text>
</comment>
<dbReference type="GO" id="GO:0008855">
    <property type="term" value="F:exodeoxyribonuclease VII activity"/>
    <property type="evidence" value="ECO:0007669"/>
    <property type="project" value="UniProtKB-EC"/>
</dbReference>
<keyword evidence="1 5" id="KW-0963">Cytoplasm</keyword>
<evidence type="ECO:0000256" key="6">
    <source>
        <dbReference type="RuleBase" id="RU004355"/>
    </source>
</evidence>
<keyword evidence="2 5" id="KW-0540">Nuclease</keyword>
<dbReference type="CDD" id="cd04489">
    <property type="entry name" value="ExoVII_LU_OBF"/>
    <property type="match status" value="1"/>
</dbReference>
<comment type="catalytic activity">
    <reaction evidence="5 6">
        <text>Exonucleolytic cleavage in either 5'- to 3'- or 3'- to 5'-direction to yield nucleoside 5'-phosphates.</text>
        <dbReference type="EC" id="3.1.11.6"/>
    </reaction>
</comment>
<evidence type="ECO:0000259" key="8">
    <source>
        <dbReference type="Pfam" id="PF13742"/>
    </source>
</evidence>
<evidence type="ECO:0000313" key="9">
    <source>
        <dbReference type="EMBL" id="UWZ81164.1"/>
    </source>
</evidence>
<proteinExistence type="inferred from homology"/>
<organism evidence="9 10">
    <name type="scientific">Geoalkalibacter halelectricus</name>
    <dbReference type="NCBI Taxonomy" id="2847045"/>
    <lineage>
        <taxon>Bacteria</taxon>
        <taxon>Pseudomonadati</taxon>
        <taxon>Thermodesulfobacteriota</taxon>
        <taxon>Desulfuromonadia</taxon>
        <taxon>Desulfuromonadales</taxon>
        <taxon>Geoalkalibacteraceae</taxon>
        <taxon>Geoalkalibacter</taxon>
    </lineage>
</organism>
<comment type="subunit">
    <text evidence="5">Heterooligomer composed of large and small subunits.</text>
</comment>
<comment type="subcellular location">
    <subcellularLocation>
        <location evidence="5 6">Cytoplasm</location>
    </subcellularLocation>
</comment>
<gene>
    <name evidence="5 9" type="primary">xseA</name>
    <name evidence="9" type="ORF">L9S41_07140</name>
</gene>
<name>A0ABY5ZRL8_9BACT</name>
<evidence type="ECO:0000256" key="4">
    <source>
        <dbReference type="ARBA" id="ARBA00022839"/>
    </source>
</evidence>
<dbReference type="PANTHER" id="PTHR30008:SF0">
    <property type="entry name" value="EXODEOXYRIBONUCLEASE 7 LARGE SUBUNIT"/>
    <property type="match status" value="1"/>
</dbReference>
<dbReference type="EC" id="3.1.11.6" evidence="5"/>
<dbReference type="InterPro" id="IPR020579">
    <property type="entry name" value="Exonuc_VII_lsu_C"/>
</dbReference>
<accession>A0ABY5ZRL8</accession>
<evidence type="ECO:0000256" key="3">
    <source>
        <dbReference type="ARBA" id="ARBA00022801"/>
    </source>
</evidence>
<evidence type="ECO:0000256" key="5">
    <source>
        <dbReference type="HAMAP-Rule" id="MF_00378"/>
    </source>
</evidence>
<sequence>MQQPLPVLSVSRLTALLKETVEDNFVRVLVEGEISNFSRPASGHYYFSLKDARAQMRGVMFRAQNRLLPFIPEDGMQVVCAGRISLYEPRGELQLVVEAMEPKGVGGLQLAFEQLKARLAEEGLFDAARKRPLPTFPRCVGVVTSASGAAIHDILNVLRRRGAGVRLVLRPALVQGASAAADIAAAIDEFNRHGEADVLIVGRGGGSLEDLWAFNEEIVARAVAGSGIPVISAVGHETDVTIADFAADLRAPTPSAAAEMVAKSRLELEGHLDHLCLRLAAQMRARMAFLNERVQGLERRLRSPAQQLKQWRDHEQLLEKRLQRAFDLALRQRRERLAAAAARLDALSPLAVLARGYAIVFRDRDGSAVRRAAQVQIGDEVSIRLAQGRLRAKLTEVEE</sequence>
<dbReference type="Pfam" id="PF13742">
    <property type="entry name" value="tRNA_anti_2"/>
    <property type="match status" value="1"/>
</dbReference>
<reference evidence="9" key="1">
    <citation type="journal article" date="2022" name="Environ. Microbiol.">
        <title>Geoalkalibacter halelectricus SAP #1 sp. nov. possessing extracellular electron transfer and mineral#reducing capabilities from a haloalkaline environment.</title>
        <authorList>
            <person name="Yadav S."/>
            <person name="Singh R."/>
            <person name="Sundharam S.S."/>
            <person name="Chaudhary S."/>
            <person name="Krishnamurthi S."/>
            <person name="Patil S.A."/>
        </authorList>
    </citation>
    <scope>NUCLEOTIDE SEQUENCE</scope>
    <source>
        <strain evidence="9">SAP-1</strain>
    </source>
</reference>
<feature type="domain" description="OB-fold nucleic acid binding" evidence="8">
    <location>
        <begin position="8"/>
        <end position="101"/>
    </location>
</feature>
<dbReference type="Pfam" id="PF02601">
    <property type="entry name" value="Exonuc_VII_L"/>
    <property type="match status" value="1"/>
</dbReference>
<dbReference type="InterPro" id="IPR003753">
    <property type="entry name" value="Exonuc_VII_L"/>
</dbReference>
<keyword evidence="3 5" id="KW-0378">Hydrolase</keyword>
<feature type="domain" description="Exonuclease VII large subunit C-terminal" evidence="7">
    <location>
        <begin position="124"/>
        <end position="338"/>
    </location>
</feature>
<keyword evidence="4 5" id="KW-0269">Exonuclease</keyword>
<keyword evidence="10" id="KW-1185">Reference proteome</keyword>
<dbReference type="InterPro" id="IPR025824">
    <property type="entry name" value="OB-fold_nuc-bd_dom"/>
</dbReference>
<dbReference type="Proteomes" id="UP001060414">
    <property type="component" value="Chromosome"/>
</dbReference>
<dbReference type="PANTHER" id="PTHR30008">
    <property type="entry name" value="EXODEOXYRIBONUCLEASE 7 LARGE SUBUNIT"/>
    <property type="match status" value="1"/>
</dbReference>
<dbReference type="HAMAP" id="MF_00378">
    <property type="entry name" value="Exonuc_7_L"/>
    <property type="match status" value="1"/>
</dbReference>
<dbReference type="EMBL" id="CP092109">
    <property type="protein sequence ID" value="UWZ81164.1"/>
    <property type="molecule type" value="Genomic_DNA"/>
</dbReference>
<evidence type="ECO:0000256" key="2">
    <source>
        <dbReference type="ARBA" id="ARBA00022722"/>
    </source>
</evidence>
<dbReference type="RefSeq" id="WP_260749537.1">
    <property type="nucleotide sequence ID" value="NZ_CP092109.1"/>
</dbReference>
<comment type="function">
    <text evidence="5">Bidirectionally degrades single-stranded DNA into large acid-insoluble oligonucleotides, which are then degraded further into small acid-soluble oligonucleotides.</text>
</comment>
<evidence type="ECO:0000256" key="1">
    <source>
        <dbReference type="ARBA" id="ARBA00022490"/>
    </source>
</evidence>